<dbReference type="EMBL" id="CP054011">
    <property type="protein sequence ID" value="QKH89717.1"/>
    <property type="molecule type" value="Genomic_DNA"/>
</dbReference>
<name>A0A7D4JKW1_9BACT</name>
<accession>A0A7D4JKW1</accession>
<sequence length="60" mass="6763">MKHFLHILVLTLILALPLRVCADTITFDFTPDGGLHALGIKKLIPKRVQTYPTKAIYSKM</sequence>
<feature type="chain" id="PRO_5029008913" evidence="1">
    <location>
        <begin position="23"/>
        <end position="60"/>
    </location>
</feature>
<evidence type="ECO:0000313" key="2">
    <source>
        <dbReference type="EMBL" id="QKH89717.1"/>
    </source>
</evidence>
<feature type="signal peptide" evidence="1">
    <location>
        <begin position="1"/>
        <end position="22"/>
    </location>
</feature>
<proteinExistence type="predicted"/>
<keyword evidence="1" id="KW-0732">Signal</keyword>
<protein>
    <submittedName>
        <fullName evidence="2">Uncharacterized protein</fullName>
    </submittedName>
</protein>
<evidence type="ECO:0000256" key="1">
    <source>
        <dbReference type="SAM" id="SignalP"/>
    </source>
</evidence>
<organism evidence="2 3">
    <name type="scientific">Prevotella melaninogenica</name>
    <dbReference type="NCBI Taxonomy" id="28132"/>
    <lineage>
        <taxon>Bacteria</taxon>
        <taxon>Pseudomonadati</taxon>
        <taxon>Bacteroidota</taxon>
        <taxon>Bacteroidia</taxon>
        <taxon>Bacteroidales</taxon>
        <taxon>Prevotellaceae</taxon>
        <taxon>Prevotella</taxon>
    </lineage>
</organism>
<evidence type="ECO:0000313" key="3">
    <source>
        <dbReference type="Proteomes" id="UP000500843"/>
    </source>
</evidence>
<dbReference type="Proteomes" id="UP000500843">
    <property type="component" value="Chromosome 2"/>
</dbReference>
<dbReference type="RefSeq" id="WP_172891404.1">
    <property type="nucleotide sequence ID" value="NZ_CP054011.1"/>
</dbReference>
<reference evidence="2 3" key="1">
    <citation type="submission" date="2020-05" db="EMBL/GenBank/DDBJ databases">
        <title>FDA dAtabase for Regulatory Grade micrObial Sequences (FDA-ARGOS): Supporting development and validation of Infectious Disease Dx tests.</title>
        <authorList>
            <person name="Moreno J."/>
            <person name="Tallon L."/>
            <person name="Sadzewicz L."/>
            <person name="Zhao X."/>
            <person name="Vavikolanu K."/>
            <person name="Mehta A."/>
            <person name="Aluvathingal J."/>
            <person name="Nadendla S."/>
            <person name="Myers T."/>
            <person name="Yan Y."/>
            <person name="Sichtig H."/>
        </authorList>
    </citation>
    <scope>NUCLEOTIDE SEQUENCE [LARGE SCALE GENOMIC DNA]</scope>
    <source>
        <strain evidence="2 3">FDAARGOS_760</strain>
    </source>
</reference>
<dbReference type="AlphaFoldDB" id="A0A7D4JKW1"/>
<gene>
    <name evidence="2" type="ORF">FIU21_12630</name>
</gene>